<proteinExistence type="predicted"/>
<gene>
    <name evidence="1" type="ORF">L2A60_14905</name>
</gene>
<name>A0ABS9E2T8_9PROT</name>
<sequence>MAELTPAVTDPLIWSDQVTPYDQQHFITYARLLDAEAEHADWHDVARIVLRLDPESNPDGARRCWQAHLARAKWIVTTGVKQMVEQSEETD</sequence>
<organism evidence="1 2">
    <name type="scientific">Acidiphilium iwatense</name>
    <dbReference type="NCBI Taxonomy" id="768198"/>
    <lineage>
        <taxon>Bacteria</taxon>
        <taxon>Pseudomonadati</taxon>
        <taxon>Pseudomonadota</taxon>
        <taxon>Alphaproteobacteria</taxon>
        <taxon>Acetobacterales</taxon>
        <taxon>Acidocellaceae</taxon>
        <taxon>Acidiphilium</taxon>
    </lineage>
</organism>
<protein>
    <submittedName>
        <fullName evidence="1">DUF2285 domain-containing protein</fullName>
    </submittedName>
</protein>
<evidence type="ECO:0000313" key="1">
    <source>
        <dbReference type="EMBL" id="MCF3947967.1"/>
    </source>
</evidence>
<accession>A0ABS9E2T8</accession>
<dbReference type="EMBL" id="JAKGBZ010000035">
    <property type="protein sequence ID" value="MCF3947967.1"/>
    <property type="molecule type" value="Genomic_DNA"/>
</dbReference>
<keyword evidence="2" id="KW-1185">Reference proteome</keyword>
<comment type="caution">
    <text evidence="1">The sequence shown here is derived from an EMBL/GenBank/DDBJ whole genome shotgun (WGS) entry which is preliminary data.</text>
</comment>
<dbReference type="Proteomes" id="UP001521209">
    <property type="component" value="Unassembled WGS sequence"/>
</dbReference>
<reference evidence="1 2" key="1">
    <citation type="submission" date="2022-01" db="EMBL/GenBank/DDBJ databases">
        <authorList>
            <person name="Won M."/>
            <person name="Kim S.-J."/>
            <person name="Kwon S.-W."/>
        </authorList>
    </citation>
    <scope>NUCLEOTIDE SEQUENCE [LARGE SCALE GENOMIC DNA]</scope>
    <source>
        <strain evidence="1 2">KCTC 23505</strain>
    </source>
</reference>
<dbReference type="RefSeq" id="WP_235705262.1">
    <property type="nucleotide sequence ID" value="NZ_JAKGBZ010000035.1"/>
</dbReference>
<evidence type="ECO:0000313" key="2">
    <source>
        <dbReference type="Proteomes" id="UP001521209"/>
    </source>
</evidence>